<name>A0ABS9CTI1_9RHOB</name>
<dbReference type="Proteomes" id="UP001200557">
    <property type="component" value="Unassembled WGS sequence"/>
</dbReference>
<organism evidence="1 2">
    <name type="scientific">Octadecabacter dasysiphoniae</name>
    <dbReference type="NCBI Taxonomy" id="2909341"/>
    <lineage>
        <taxon>Bacteria</taxon>
        <taxon>Pseudomonadati</taxon>
        <taxon>Pseudomonadota</taxon>
        <taxon>Alphaproteobacteria</taxon>
        <taxon>Rhodobacterales</taxon>
        <taxon>Roseobacteraceae</taxon>
        <taxon>Octadecabacter</taxon>
    </lineage>
</organism>
<gene>
    <name evidence="1" type="ORF">L0664_04950</name>
</gene>
<comment type="caution">
    <text evidence="1">The sequence shown here is derived from an EMBL/GenBank/DDBJ whole genome shotgun (WGS) entry which is preliminary data.</text>
</comment>
<proteinExistence type="predicted"/>
<accession>A0ABS9CTI1</accession>
<sequence>MSNVYFGNCVFDDVLVNINSSLEPVRVHPRSVVNGPDGAVITIPASMVPSSANRTKGTFGTGGGTQNTNRVQLTFASGDEPQAYDVTTTDQQGLDLYFYIFDGALVGQNQQGLSTGIQIDQVK</sequence>
<reference evidence="1 2" key="1">
    <citation type="submission" date="2022-01" db="EMBL/GenBank/DDBJ databases">
        <title>Octadecabacter sp. nov., isolated from a marine alga.</title>
        <authorList>
            <person name="Jin M.S."/>
            <person name="Kim H.M."/>
            <person name="Han D.M."/>
            <person name="Jung J.J."/>
            <person name="Jeon C.O."/>
        </authorList>
    </citation>
    <scope>NUCLEOTIDE SEQUENCE [LARGE SCALE GENOMIC DNA]</scope>
    <source>
        <strain evidence="1 2">G9-8</strain>
    </source>
</reference>
<dbReference type="RefSeq" id="WP_235224508.1">
    <property type="nucleotide sequence ID" value="NZ_JAKGAQ010000001.1"/>
</dbReference>
<dbReference type="EMBL" id="JAKGAQ010000001">
    <property type="protein sequence ID" value="MCF2870407.1"/>
    <property type="molecule type" value="Genomic_DNA"/>
</dbReference>
<evidence type="ECO:0000313" key="1">
    <source>
        <dbReference type="EMBL" id="MCF2870407.1"/>
    </source>
</evidence>
<evidence type="ECO:0000313" key="2">
    <source>
        <dbReference type="Proteomes" id="UP001200557"/>
    </source>
</evidence>
<protein>
    <submittedName>
        <fullName evidence="1">Uncharacterized protein</fullName>
    </submittedName>
</protein>
<keyword evidence="2" id="KW-1185">Reference proteome</keyword>